<reference evidence="3 4" key="1">
    <citation type="submission" date="2016-10" db="EMBL/GenBank/DDBJ databases">
        <authorList>
            <person name="de Groot N.N."/>
        </authorList>
    </citation>
    <scope>NUCLEOTIDE SEQUENCE [LARGE SCALE GENOMIC DNA]</scope>
    <source>
        <strain evidence="3 4">DSM 21668</strain>
    </source>
</reference>
<dbReference type="InterPro" id="IPR010131">
    <property type="entry name" value="MdtP/NodT-like"/>
</dbReference>
<comment type="similarity">
    <text evidence="1">Belongs to the outer membrane factor (OMF) (TC 1.B.17) family.</text>
</comment>
<dbReference type="Proteomes" id="UP000198901">
    <property type="component" value="Unassembled WGS sequence"/>
</dbReference>
<evidence type="ECO:0000313" key="4">
    <source>
        <dbReference type="Proteomes" id="UP000198901"/>
    </source>
</evidence>
<dbReference type="AlphaFoldDB" id="A0A1G9LIJ8"/>
<dbReference type="SUPFAM" id="SSF56954">
    <property type="entry name" value="Outer membrane efflux proteins (OEP)"/>
    <property type="match status" value="1"/>
</dbReference>
<gene>
    <name evidence="3" type="ORF">SAMN04488090_1430</name>
</gene>
<organism evidence="3 4">
    <name type="scientific">Siphonobacter aquaeclarae</name>
    <dbReference type="NCBI Taxonomy" id="563176"/>
    <lineage>
        <taxon>Bacteria</taxon>
        <taxon>Pseudomonadati</taxon>
        <taxon>Bacteroidota</taxon>
        <taxon>Cytophagia</taxon>
        <taxon>Cytophagales</taxon>
        <taxon>Cytophagaceae</taxon>
        <taxon>Siphonobacter</taxon>
    </lineage>
</organism>
<dbReference type="PANTHER" id="PTHR30203:SF23">
    <property type="entry name" value="OUTER MEMBRANE EFFLUX PROTEIN"/>
    <property type="match status" value="1"/>
</dbReference>
<accession>A0A1G9LIJ8</accession>
<protein>
    <submittedName>
        <fullName evidence="3">Outer membrane protein, cobalt-zinc-cadmium efflux system</fullName>
    </submittedName>
</protein>
<evidence type="ECO:0000256" key="2">
    <source>
        <dbReference type="SAM" id="SignalP"/>
    </source>
</evidence>
<keyword evidence="2" id="KW-0732">Signal</keyword>
<name>A0A1G9LIJ8_9BACT</name>
<dbReference type="Pfam" id="PF02321">
    <property type="entry name" value="OEP"/>
    <property type="match status" value="2"/>
</dbReference>
<keyword evidence="4" id="KW-1185">Reference proteome</keyword>
<dbReference type="STRING" id="563176.SAMN04488090_1430"/>
<evidence type="ECO:0000313" key="3">
    <source>
        <dbReference type="EMBL" id="SDL61633.1"/>
    </source>
</evidence>
<dbReference type="EMBL" id="FNGS01000002">
    <property type="protein sequence ID" value="SDL61633.1"/>
    <property type="molecule type" value="Genomic_DNA"/>
</dbReference>
<sequence>MRLTIFFLLLLCGQAASGADTLRVSRVDAEQRFLSRNLTLLAEKRSISQAEARIIQAKAWPNPHFGIDQVNLWATSRQTKGEVVVPPLGKTFGKNQQFALDLDQLIETAGKRRKRVAIEQAGREQAEQGFLETLLSVKTEFRNLLTELSYDEQEKRLLEEQLTWLQDVLKAQERQYELRNSSKADFFRMKSLDLEWRRALVTKEAEIQESQQRLKTLLVLPPETYLILTDGPTLPSYEKLKKEGFALFRETAGEEPPRLQRARADIRYAEAQHRYEQAKKVPDITVNAGYDRNGNTMLDFLGFGVSADIPVFDRNKGNILASKIEVEKAGYRLEEVRADWQNQLFRAYARFVAASDFYERLDPSYLGDLAELSGSVARNFQRKNLTLIEFLNYFEAFRENRETILGAAKDLRLSLEELNYLAGTDLL</sequence>
<dbReference type="InterPro" id="IPR003423">
    <property type="entry name" value="OMP_efflux"/>
</dbReference>
<dbReference type="GO" id="GO:0015562">
    <property type="term" value="F:efflux transmembrane transporter activity"/>
    <property type="evidence" value="ECO:0007669"/>
    <property type="project" value="InterPro"/>
</dbReference>
<proteinExistence type="inferred from homology"/>
<dbReference type="Gene3D" id="1.20.1600.10">
    <property type="entry name" value="Outer membrane efflux proteins (OEP)"/>
    <property type="match status" value="1"/>
</dbReference>
<dbReference type="RefSeq" id="WP_093199580.1">
    <property type="nucleotide sequence ID" value="NZ_FNGS01000002.1"/>
</dbReference>
<dbReference type="OrthoDB" id="9791261at2"/>
<dbReference type="PANTHER" id="PTHR30203">
    <property type="entry name" value="OUTER MEMBRANE CATION EFFLUX PROTEIN"/>
    <property type="match status" value="1"/>
</dbReference>
<feature type="chain" id="PRO_5011552295" evidence="2">
    <location>
        <begin position="19"/>
        <end position="427"/>
    </location>
</feature>
<feature type="signal peptide" evidence="2">
    <location>
        <begin position="1"/>
        <end position="18"/>
    </location>
</feature>
<evidence type="ECO:0000256" key="1">
    <source>
        <dbReference type="ARBA" id="ARBA00007613"/>
    </source>
</evidence>